<feature type="transmembrane region" description="Helical" evidence="14">
    <location>
        <begin position="6"/>
        <end position="32"/>
    </location>
</feature>
<dbReference type="EMBL" id="MW077532">
    <property type="protein sequence ID" value="UEK21364.1"/>
    <property type="molecule type" value="Genomic_DNA"/>
</dbReference>
<organism evidence="16">
    <name type="scientific">Ligyra sp. 2017</name>
    <dbReference type="NCBI Taxonomy" id="2892517"/>
    <lineage>
        <taxon>Eukaryota</taxon>
        <taxon>Metazoa</taxon>
        <taxon>Ecdysozoa</taxon>
        <taxon>Arthropoda</taxon>
        <taxon>Hexapoda</taxon>
        <taxon>Insecta</taxon>
        <taxon>Pterygota</taxon>
        <taxon>Neoptera</taxon>
        <taxon>Endopterygota</taxon>
        <taxon>Diptera</taxon>
        <taxon>Brachycera</taxon>
        <taxon>Muscomorpha</taxon>
        <taxon>Asiloidea</taxon>
        <taxon>Bombyliidae</taxon>
        <taxon>Anthracinae</taxon>
        <taxon>Exoprosopini</taxon>
        <taxon>Ligyra</taxon>
    </lineage>
</organism>
<comment type="subcellular location">
    <subcellularLocation>
        <location evidence="1 13">Mitochondrion membrane</location>
        <topology evidence="1 13">Single-pass membrane protein</topology>
    </subcellularLocation>
</comment>
<keyword evidence="4 13" id="KW-0813">Transport</keyword>
<dbReference type="GO" id="GO:0015986">
    <property type="term" value="P:proton motive force-driven ATP synthesis"/>
    <property type="evidence" value="ECO:0007669"/>
    <property type="project" value="InterPro"/>
</dbReference>
<dbReference type="GO" id="GO:0015078">
    <property type="term" value="F:proton transmembrane transporter activity"/>
    <property type="evidence" value="ECO:0007669"/>
    <property type="project" value="InterPro"/>
</dbReference>
<evidence type="ECO:0000256" key="3">
    <source>
        <dbReference type="ARBA" id="ARBA00011291"/>
    </source>
</evidence>
<dbReference type="GO" id="GO:0045259">
    <property type="term" value="C:proton-transporting ATP synthase complex"/>
    <property type="evidence" value="ECO:0007669"/>
    <property type="project" value="UniProtKB-KW"/>
</dbReference>
<dbReference type="GO" id="GO:0031966">
    <property type="term" value="C:mitochondrial membrane"/>
    <property type="evidence" value="ECO:0007669"/>
    <property type="project" value="UniProtKB-SubCell"/>
</dbReference>
<keyword evidence="6 13" id="KW-0812">Transmembrane</keyword>
<evidence type="ECO:0000256" key="8">
    <source>
        <dbReference type="ARBA" id="ARBA00022989"/>
    </source>
</evidence>
<keyword evidence="10 13" id="KW-0496">Mitochondrion</keyword>
<evidence type="ECO:0000256" key="12">
    <source>
        <dbReference type="ARBA" id="ARBA00024864"/>
    </source>
</evidence>
<comment type="similarity">
    <text evidence="2 13">Belongs to the ATPase protein 8 family.</text>
</comment>
<keyword evidence="11 14" id="KW-0472">Membrane</keyword>
<geneLocation type="mitochondrion" evidence="16"/>
<evidence type="ECO:0000256" key="11">
    <source>
        <dbReference type="ARBA" id="ARBA00023136"/>
    </source>
</evidence>
<comment type="function">
    <text evidence="12">Mitochondrial membrane ATP synthase (F(1)F(0) ATP synthase or Complex V) produces ATP from ADP in the presence of a proton gradient across the membrane which is generated by electron transport complexes of the respiratory chain. F-type ATPases consist of two structural domains, F(1) - containing the extramembraneous catalytic core and F(0) - containing the membrane proton channel, linked together by a central stalk and a peripheral stalk. During catalysis, ATP synthesis in the catalytic domain of F(1) is coupled via a rotary mechanism of the central stalk subunits to proton translocation. Part of the complex F(0) domain. Minor subunit located with subunit a in the membrane.</text>
</comment>
<sequence length="53" mass="6330">MPQMAPISWLMLFIMFTTALILFCSMNYFNFLPSSPKSTLMKTMKSNQMNWKW</sequence>
<comment type="subunit">
    <text evidence="3">F-type ATPases have 2 components, CF(1) - the catalytic core - and CF(0) - the membrane proton channel.</text>
</comment>
<keyword evidence="8 14" id="KW-1133">Transmembrane helix</keyword>
<evidence type="ECO:0000256" key="9">
    <source>
        <dbReference type="ARBA" id="ARBA00023065"/>
    </source>
</evidence>
<protein>
    <recommendedName>
        <fullName evidence="13">ATP synthase complex subunit 8</fullName>
    </recommendedName>
</protein>
<name>A0A8K1R5L5_9MUSC</name>
<proteinExistence type="inferred from homology"/>
<evidence type="ECO:0000256" key="6">
    <source>
        <dbReference type="ARBA" id="ARBA00022692"/>
    </source>
</evidence>
<reference evidence="16" key="1">
    <citation type="submission" date="2020-10" db="EMBL/GenBank/DDBJ databases">
        <authorList>
            <person name="An Y."/>
        </authorList>
    </citation>
    <scope>NUCLEOTIDE SEQUENCE</scope>
</reference>
<keyword evidence="15" id="KW-0732">Signal</keyword>
<evidence type="ECO:0000256" key="10">
    <source>
        <dbReference type="ARBA" id="ARBA00023128"/>
    </source>
</evidence>
<feature type="signal peptide" evidence="15">
    <location>
        <begin position="1"/>
        <end position="19"/>
    </location>
</feature>
<dbReference type="InterPro" id="IPR001421">
    <property type="entry name" value="ATP8_metazoa"/>
</dbReference>
<evidence type="ECO:0000256" key="1">
    <source>
        <dbReference type="ARBA" id="ARBA00004304"/>
    </source>
</evidence>
<evidence type="ECO:0000256" key="7">
    <source>
        <dbReference type="ARBA" id="ARBA00022781"/>
    </source>
</evidence>
<evidence type="ECO:0000256" key="5">
    <source>
        <dbReference type="ARBA" id="ARBA00022547"/>
    </source>
</evidence>
<keyword evidence="5 13" id="KW-0138">CF(0)</keyword>
<evidence type="ECO:0000256" key="4">
    <source>
        <dbReference type="ARBA" id="ARBA00022448"/>
    </source>
</evidence>
<feature type="chain" id="PRO_5035460190" description="ATP synthase complex subunit 8" evidence="15">
    <location>
        <begin position="20"/>
        <end position="53"/>
    </location>
</feature>
<dbReference type="Pfam" id="PF00895">
    <property type="entry name" value="ATP-synt_8"/>
    <property type="match status" value="1"/>
</dbReference>
<evidence type="ECO:0000256" key="15">
    <source>
        <dbReference type="SAM" id="SignalP"/>
    </source>
</evidence>
<keyword evidence="9 13" id="KW-0406">Ion transport</keyword>
<gene>
    <name evidence="16" type="primary">ATP8</name>
</gene>
<evidence type="ECO:0000256" key="14">
    <source>
        <dbReference type="SAM" id="Phobius"/>
    </source>
</evidence>
<dbReference type="AlphaFoldDB" id="A0A8K1R5L5"/>
<evidence type="ECO:0000256" key="2">
    <source>
        <dbReference type="ARBA" id="ARBA00008892"/>
    </source>
</evidence>
<evidence type="ECO:0000313" key="16">
    <source>
        <dbReference type="EMBL" id="UEK21364.1"/>
    </source>
</evidence>
<keyword evidence="7 13" id="KW-0375">Hydrogen ion transport</keyword>
<evidence type="ECO:0000256" key="13">
    <source>
        <dbReference type="RuleBase" id="RU003661"/>
    </source>
</evidence>
<accession>A0A8K1R5L5</accession>